<dbReference type="RefSeq" id="WP_004898833.1">
    <property type="nucleotide sequence ID" value="NZ_BBTI01000003.1"/>
</dbReference>
<dbReference type="SUPFAM" id="SSF53850">
    <property type="entry name" value="Periplasmic binding protein-like II"/>
    <property type="match status" value="1"/>
</dbReference>
<dbReference type="EMBL" id="AYEU01000001">
    <property type="protein sequence ID" value="ESK52948.1"/>
    <property type="molecule type" value="Genomic_DNA"/>
</dbReference>
<dbReference type="PROSITE" id="PS50931">
    <property type="entry name" value="HTH_LYSR"/>
    <property type="match status" value="1"/>
</dbReference>
<dbReference type="CDD" id="cd08422">
    <property type="entry name" value="PBP2_CrgA_like"/>
    <property type="match status" value="1"/>
</dbReference>
<dbReference type="PANTHER" id="PTHR30537:SF5">
    <property type="entry name" value="HTH-TYPE TRANSCRIPTIONAL ACTIVATOR TTDR-RELATED"/>
    <property type="match status" value="1"/>
</dbReference>
<reference evidence="6 7" key="1">
    <citation type="submission" date="2013-10" db="EMBL/GenBank/DDBJ databases">
        <title>The Genome Sequence of Acinetobacter brisouii CIP 110357.</title>
        <authorList>
            <consortium name="The Broad Institute Genomics Platform"/>
            <consortium name="The Broad Institute Genome Sequencing Center for Infectious Disease"/>
            <person name="Cerqueira G."/>
            <person name="Feldgarden M."/>
            <person name="Courvalin P."/>
            <person name="Grillot-Courvalin C."/>
            <person name="Clermont D."/>
            <person name="Rocha E."/>
            <person name="Yoon E.-J."/>
            <person name="Nemec A."/>
            <person name="Young S.K."/>
            <person name="Zeng Q."/>
            <person name="Gargeya S."/>
            <person name="Fitzgerald M."/>
            <person name="Abouelleil A."/>
            <person name="Alvarado L."/>
            <person name="Berlin A.M."/>
            <person name="Chapman S.B."/>
            <person name="Gainer-Dewar J."/>
            <person name="Goldberg J."/>
            <person name="Gnerre S."/>
            <person name="Griggs A."/>
            <person name="Gujja S."/>
            <person name="Hansen M."/>
            <person name="Howarth C."/>
            <person name="Imamovic A."/>
            <person name="Ireland A."/>
            <person name="Larimer J."/>
            <person name="McCowan C."/>
            <person name="Murphy C."/>
            <person name="Pearson M."/>
            <person name="Poon T.W."/>
            <person name="Priest M."/>
            <person name="Roberts A."/>
            <person name="Saif S."/>
            <person name="Shea T."/>
            <person name="Sykes S."/>
            <person name="Wortman J."/>
            <person name="Nusbaum C."/>
            <person name="Birren B."/>
        </authorList>
    </citation>
    <scope>NUCLEOTIDE SEQUENCE [LARGE SCALE GENOMIC DNA]</scope>
    <source>
        <strain evidence="6 7">CIP 110357</strain>
    </source>
</reference>
<dbReference type="SUPFAM" id="SSF46785">
    <property type="entry name" value="Winged helix' DNA-binding domain"/>
    <property type="match status" value="1"/>
</dbReference>
<keyword evidence="4" id="KW-0804">Transcription</keyword>
<evidence type="ECO:0000256" key="3">
    <source>
        <dbReference type="ARBA" id="ARBA00023125"/>
    </source>
</evidence>
<name>V2UEI9_9GAMM</name>
<feature type="domain" description="HTH lysR-type" evidence="5">
    <location>
        <begin position="8"/>
        <end position="65"/>
    </location>
</feature>
<dbReference type="InterPro" id="IPR005119">
    <property type="entry name" value="LysR_subst-bd"/>
</dbReference>
<proteinExistence type="inferred from homology"/>
<dbReference type="HOGENOM" id="CLU_039613_16_2_6"/>
<keyword evidence="3" id="KW-0238">DNA-binding</keyword>
<keyword evidence="7" id="KW-1185">Reference proteome</keyword>
<evidence type="ECO:0000313" key="6">
    <source>
        <dbReference type="EMBL" id="ESK52948.1"/>
    </source>
</evidence>
<dbReference type="FunFam" id="1.10.10.10:FF:000001">
    <property type="entry name" value="LysR family transcriptional regulator"/>
    <property type="match status" value="1"/>
</dbReference>
<evidence type="ECO:0000313" key="7">
    <source>
        <dbReference type="Proteomes" id="UP000018418"/>
    </source>
</evidence>
<evidence type="ECO:0000256" key="1">
    <source>
        <dbReference type="ARBA" id="ARBA00009437"/>
    </source>
</evidence>
<sequence>MKSLERIDRLELLHTLIRIVETGSLSGAARQLEVSQATVSRRLSTLEQLLGVKLLLRTTHATKLTDDGERCYQHAKNLIDDWLNLEDELKQVADEPVGLLRVRAPHAFGQQQLLLPVLDFLKRYPALNIEWRLSDAAPDFLADHIDCAIHVGFEPDPNTVAILLAEVPRIMVASPELLVRLPKIEKIEDLQDFPWLELSTYYRHEIHLKNQLTQQTQRVPIQSRLSTDSLFVLKNAALQGIGVALISSWLAADALAEGTLVNILPEWQAAPLPVYLVYPWARYYPARLRQFLSLMREVMPTISGMQQLK</sequence>
<evidence type="ECO:0000256" key="2">
    <source>
        <dbReference type="ARBA" id="ARBA00023015"/>
    </source>
</evidence>
<comment type="caution">
    <text evidence="6">The sequence shown here is derived from an EMBL/GenBank/DDBJ whole genome shotgun (WGS) entry which is preliminary data.</text>
</comment>
<dbReference type="Pfam" id="PF00126">
    <property type="entry name" value="HTH_1"/>
    <property type="match status" value="1"/>
</dbReference>
<dbReference type="Gene3D" id="3.40.190.290">
    <property type="match status" value="1"/>
</dbReference>
<dbReference type="OrthoDB" id="9786526at2"/>
<dbReference type="GO" id="GO:0043565">
    <property type="term" value="F:sequence-specific DNA binding"/>
    <property type="evidence" value="ECO:0007669"/>
    <property type="project" value="TreeGrafter"/>
</dbReference>
<comment type="similarity">
    <text evidence="1">Belongs to the LysR transcriptional regulatory family.</text>
</comment>
<dbReference type="InterPro" id="IPR058163">
    <property type="entry name" value="LysR-type_TF_proteobact-type"/>
</dbReference>
<dbReference type="GO" id="GO:0006351">
    <property type="term" value="P:DNA-templated transcription"/>
    <property type="evidence" value="ECO:0007669"/>
    <property type="project" value="TreeGrafter"/>
</dbReference>
<dbReference type="STRING" id="396323.VH98_05945"/>
<organism evidence="6 7">
    <name type="scientific">Acinetobacter brisouii CIP 110357</name>
    <dbReference type="NCBI Taxonomy" id="1341683"/>
    <lineage>
        <taxon>Bacteria</taxon>
        <taxon>Pseudomonadati</taxon>
        <taxon>Pseudomonadota</taxon>
        <taxon>Gammaproteobacteria</taxon>
        <taxon>Moraxellales</taxon>
        <taxon>Moraxellaceae</taxon>
        <taxon>Acinetobacter</taxon>
    </lineage>
</organism>
<evidence type="ECO:0000256" key="4">
    <source>
        <dbReference type="ARBA" id="ARBA00023163"/>
    </source>
</evidence>
<dbReference type="Proteomes" id="UP000018418">
    <property type="component" value="Unassembled WGS sequence"/>
</dbReference>
<dbReference type="InterPro" id="IPR036388">
    <property type="entry name" value="WH-like_DNA-bd_sf"/>
</dbReference>
<dbReference type="AlphaFoldDB" id="V2UEI9"/>
<dbReference type="Gene3D" id="1.10.10.10">
    <property type="entry name" value="Winged helix-like DNA-binding domain superfamily/Winged helix DNA-binding domain"/>
    <property type="match status" value="1"/>
</dbReference>
<dbReference type="PRINTS" id="PR00039">
    <property type="entry name" value="HTHLYSR"/>
</dbReference>
<dbReference type="GO" id="GO:0003700">
    <property type="term" value="F:DNA-binding transcription factor activity"/>
    <property type="evidence" value="ECO:0007669"/>
    <property type="project" value="InterPro"/>
</dbReference>
<dbReference type="PANTHER" id="PTHR30537">
    <property type="entry name" value="HTH-TYPE TRANSCRIPTIONAL REGULATOR"/>
    <property type="match status" value="1"/>
</dbReference>
<keyword evidence="2" id="KW-0805">Transcription regulation</keyword>
<gene>
    <name evidence="6" type="ORF">P255_00051</name>
</gene>
<accession>V2UEI9</accession>
<evidence type="ECO:0000259" key="5">
    <source>
        <dbReference type="PROSITE" id="PS50931"/>
    </source>
</evidence>
<dbReference type="InterPro" id="IPR000847">
    <property type="entry name" value="LysR_HTH_N"/>
</dbReference>
<dbReference type="PATRIC" id="fig|1341683.3.peg.50"/>
<dbReference type="Pfam" id="PF03466">
    <property type="entry name" value="LysR_substrate"/>
    <property type="match status" value="1"/>
</dbReference>
<dbReference type="InterPro" id="IPR036390">
    <property type="entry name" value="WH_DNA-bd_sf"/>
</dbReference>
<protein>
    <recommendedName>
        <fullName evidence="5">HTH lysR-type domain-containing protein</fullName>
    </recommendedName>
</protein>